<feature type="domain" description="Glycoside hydrolase family 29 N-terminal" evidence="8">
    <location>
        <begin position="43"/>
        <end position="332"/>
    </location>
</feature>
<dbReference type="InterPro" id="IPR016286">
    <property type="entry name" value="FUC_metazoa-typ"/>
</dbReference>
<proteinExistence type="inferred from homology"/>
<dbReference type="Proteomes" id="UP000199024">
    <property type="component" value="Unassembled WGS sequence"/>
</dbReference>
<dbReference type="InterPro" id="IPR000933">
    <property type="entry name" value="Glyco_hydro_29"/>
</dbReference>
<feature type="chain" id="PRO_5011556166" description="alpha-L-fucosidase" evidence="7">
    <location>
        <begin position="31"/>
        <end position="549"/>
    </location>
</feature>
<dbReference type="EMBL" id="FOZL01000001">
    <property type="protein sequence ID" value="SFS10506.1"/>
    <property type="molecule type" value="Genomic_DNA"/>
</dbReference>
<dbReference type="AlphaFoldDB" id="A0A1I6M491"/>
<dbReference type="GO" id="GO:0005764">
    <property type="term" value="C:lysosome"/>
    <property type="evidence" value="ECO:0007669"/>
    <property type="project" value="TreeGrafter"/>
</dbReference>
<keyword evidence="5" id="KW-0378">Hydrolase</keyword>
<evidence type="ECO:0000256" key="7">
    <source>
        <dbReference type="SAM" id="SignalP"/>
    </source>
</evidence>
<comment type="function">
    <text evidence="1">Alpha-L-fucosidase is responsible for hydrolyzing the alpha-1,6-linked fucose joined to the reducing-end N-acetylglucosamine of the carbohydrate moieties of glycoproteins.</text>
</comment>
<dbReference type="STRING" id="474950.SAMN05421771_1803"/>
<organism evidence="9 10">
    <name type="scientific">Granulicella pectinivorans</name>
    <dbReference type="NCBI Taxonomy" id="474950"/>
    <lineage>
        <taxon>Bacteria</taxon>
        <taxon>Pseudomonadati</taxon>
        <taxon>Acidobacteriota</taxon>
        <taxon>Terriglobia</taxon>
        <taxon>Terriglobales</taxon>
        <taxon>Acidobacteriaceae</taxon>
        <taxon>Granulicella</taxon>
    </lineage>
</organism>
<protein>
    <recommendedName>
        <fullName evidence="3">alpha-L-fucosidase</fullName>
        <ecNumber evidence="3">3.2.1.51</ecNumber>
    </recommendedName>
</protein>
<dbReference type="Pfam" id="PF01120">
    <property type="entry name" value="Alpha_L_fucos"/>
    <property type="match status" value="1"/>
</dbReference>
<evidence type="ECO:0000313" key="9">
    <source>
        <dbReference type="EMBL" id="SFS10506.1"/>
    </source>
</evidence>
<keyword evidence="6" id="KW-0326">Glycosidase</keyword>
<evidence type="ECO:0000313" key="10">
    <source>
        <dbReference type="Proteomes" id="UP000199024"/>
    </source>
</evidence>
<dbReference type="EC" id="3.2.1.51" evidence="3"/>
<evidence type="ECO:0000256" key="3">
    <source>
        <dbReference type="ARBA" id="ARBA00012662"/>
    </source>
</evidence>
<dbReference type="InterPro" id="IPR057739">
    <property type="entry name" value="Glyco_hydro_29_N"/>
</dbReference>
<evidence type="ECO:0000256" key="1">
    <source>
        <dbReference type="ARBA" id="ARBA00004071"/>
    </source>
</evidence>
<dbReference type="RefSeq" id="WP_175528932.1">
    <property type="nucleotide sequence ID" value="NZ_FOZL01000001.1"/>
</dbReference>
<sequence length="549" mass="62086">MKTTMPKASRRLPLLLLCLAMFASVCPMNAQVGPQKGLKGSRNKPDRMEWYRDQGFGMFIHWGVDSQLGVVISHSLVGASEDYTNRFFNDLPKTFDPTRFDPGEWSRLAKIAGVRYVMFTTKHHSGFTMYHTKTTPFSIENTPFKRDITREVYDAFRAQGIAAGVYFSPDDFWWLHQHNIPIQRLTPEVQPSHNPGLLAYDKAQLTELLTQYGPIDLAYFDGEADDLRETAWDLNPNIVITRGVLETPELTVPSSVLVDPWETSMTMGTAWQYQPDNEVYKSGGDLIRLLYQTRAKGGNMLLNIGPMPNGQLAIEQENRLREMGLWMFVNSECIYGVRPWVVMNEKNIWFTQKKNNGPLYAIVDSPEIWQKGTWKEFVLHSVHATPGTTISVLGQDDKTIEYSKVIPKSTFTQMEDGLHIRVNRAQRLQDNSRWPNPLVVKLTDVKPSLVPPRVVTDRAHSVNGIVTFNGTLVDMGDAKSLEAGFEYRPIAGEDVHARSTEFKATELKTVTAKGAFTIEVRGLAPGTYEFHAIAKHPLMTLYGADKIVR</sequence>
<name>A0A1I6M491_9BACT</name>
<keyword evidence="10" id="KW-1185">Reference proteome</keyword>
<evidence type="ECO:0000256" key="5">
    <source>
        <dbReference type="ARBA" id="ARBA00022801"/>
    </source>
</evidence>
<dbReference type="GO" id="GO:0016139">
    <property type="term" value="P:glycoside catabolic process"/>
    <property type="evidence" value="ECO:0007669"/>
    <property type="project" value="TreeGrafter"/>
</dbReference>
<accession>A0A1I6M491</accession>
<reference evidence="9 10" key="1">
    <citation type="submission" date="2016-10" db="EMBL/GenBank/DDBJ databases">
        <authorList>
            <person name="de Groot N.N."/>
        </authorList>
    </citation>
    <scope>NUCLEOTIDE SEQUENCE [LARGE SCALE GENOMIC DNA]</scope>
    <source>
        <strain evidence="9 10">DSM 21001</strain>
    </source>
</reference>
<evidence type="ECO:0000256" key="2">
    <source>
        <dbReference type="ARBA" id="ARBA00007951"/>
    </source>
</evidence>
<gene>
    <name evidence="9" type="ORF">SAMN05421771_1803</name>
</gene>
<dbReference type="PANTHER" id="PTHR10030:SF37">
    <property type="entry name" value="ALPHA-L-FUCOSIDASE-RELATED"/>
    <property type="match status" value="1"/>
</dbReference>
<comment type="similarity">
    <text evidence="2">Belongs to the glycosyl hydrolase 29 family.</text>
</comment>
<dbReference type="Gene3D" id="3.20.20.80">
    <property type="entry name" value="Glycosidases"/>
    <property type="match status" value="1"/>
</dbReference>
<keyword evidence="4 7" id="KW-0732">Signal</keyword>
<dbReference type="GO" id="GO:0004560">
    <property type="term" value="F:alpha-L-fucosidase activity"/>
    <property type="evidence" value="ECO:0007669"/>
    <property type="project" value="InterPro"/>
</dbReference>
<evidence type="ECO:0000256" key="6">
    <source>
        <dbReference type="ARBA" id="ARBA00023295"/>
    </source>
</evidence>
<evidence type="ECO:0000256" key="4">
    <source>
        <dbReference type="ARBA" id="ARBA00022729"/>
    </source>
</evidence>
<dbReference type="SMART" id="SM00812">
    <property type="entry name" value="Alpha_L_fucos"/>
    <property type="match status" value="1"/>
</dbReference>
<dbReference type="Gene3D" id="2.60.40.1180">
    <property type="entry name" value="Golgi alpha-mannosidase II"/>
    <property type="match status" value="1"/>
</dbReference>
<dbReference type="PANTHER" id="PTHR10030">
    <property type="entry name" value="ALPHA-L-FUCOSIDASE"/>
    <property type="match status" value="1"/>
</dbReference>
<evidence type="ECO:0000259" key="8">
    <source>
        <dbReference type="Pfam" id="PF01120"/>
    </source>
</evidence>
<dbReference type="PRINTS" id="PR00741">
    <property type="entry name" value="GLHYDRLASE29"/>
</dbReference>
<dbReference type="SUPFAM" id="SSF51445">
    <property type="entry name" value="(Trans)glycosidases"/>
    <property type="match status" value="1"/>
</dbReference>
<dbReference type="InterPro" id="IPR017853">
    <property type="entry name" value="GH"/>
</dbReference>
<feature type="signal peptide" evidence="7">
    <location>
        <begin position="1"/>
        <end position="30"/>
    </location>
</feature>
<dbReference type="InterPro" id="IPR013780">
    <property type="entry name" value="Glyco_hydro_b"/>
</dbReference>
<dbReference type="GO" id="GO:0006004">
    <property type="term" value="P:fucose metabolic process"/>
    <property type="evidence" value="ECO:0007669"/>
    <property type="project" value="InterPro"/>
</dbReference>